<proteinExistence type="predicted"/>
<dbReference type="InterPro" id="IPR011101">
    <property type="entry name" value="DUF5131"/>
</dbReference>
<sequence length="356" mass="39702">MSENGKIEWTDHTFNPWSGCTKVSPGCDHCYAESMMDTRLHRVRWGAGQPRVRTSHANWRKPLQWNAQADAFFAKHGRRQRVFCASLADVFDNAVDPAWRVDLFDLIDSTQDLDWLLLTKRIGSVVPMIREVAAQRPNLWYLHEPRLPDNVWLGATVVNQTEADRDISKLLATPVRVKFLSMEPLLGAVDIGDWLTPSYPHCGTGFSQGGGMADGYCGTCAGHASDPIHKLGRRDLIDWVIVGGESGFGARPMHHAWARSLRDQCAAVGVPFLFKQWGEWYPMTVDGEKQTARLPDAKEVALDRQYGVTGARSHEWAADAGRVAQPSIISIALGKKSAGRLLDGRVHDEFPRHEVA</sequence>
<protein>
    <submittedName>
        <fullName evidence="1">Phage Gp37Gp68 family protein</fullName>
    </submittedName>
</protein>
<gene>
    <name evidence="1" type="ORF">AWB76_02481</name>
</gene>
<dbReference type="AlphaFoldDB" id="A0A158AIL0"/>
<accession>A0A158AIL0</accession>
<dbReference type="Proteomes" id="UP000054624">
    <property type="component" value="Unassembled WGS sequence"/>
</dbReference>
<dbReference type="EMBL" id="FCOI02000006">
    <property type="protein sequence ID" value="SAK57612.1"/>
    <property type="molecule type" value="Genomic_DNA"/>
</dbReference>
<dbReference type="RefSeq" id="WP_061128566.1">
    <property type="nucleotide sequence ID" value="NZ_FCOI02000006.1"/>
</dbReference>
<reference evidence="2" key="1">
    <citation type="submission" date="2016-01" db="EMBL/GenBank/DDBJ databases">
        <authorList>
            <person name="Peeters Charlotte."/>
        </authorList>
    </citation>
    <scope>NUCLEOTIDE SEQUENCE [LARGE SCALE GENOMIC DNA]</scope>
</reference>
<evidence type="ECO:0000313" key="1">
    <source>
        <dbReference type="EMBL" id="SAK57612.1"/>
    </source>
</evidence>
<dbReference type="Pfam" id="PF07505">
    <property type="entry name" value="DUF5131"/>
    <property type="match status" value="1"/>
</dbReference>
<organism evidence="1 2">
    <name type="scientific">Caballeronia temeraria</name>
    <dbReference type="NCBI Taxonomy" id="1777137"/>
    <lineage>
        <taxon>Bacteria</taxon>
        <taxon>Pseudomonadati</taxon>
        <taxon>Pseudomonadota</taxon>
        <taxon>Betaproteobacteria</taxon>
        <taxon>Burkholderiales</taxon>
        <taxon>Burkholderiaceae</taxon>
        <taxon>Caballeronia</taxon>
    </lineage>
</organism>
<dbReference type="STRING" id="1777137.AWB76_02481"/>
<evidence type="ECO:0000313" key="2">
    <source>
        <dbReference type="Proteomes" id="UP000054624"/>
    </source>
</evidence>
<name>A0A158AIL0_9BURK</name>
<dbReference type="OrthoDB" id="9787478at2"/>
<keyword evidence="2" id="KW-1185">Reference proteome</keyword>